<dbReference type="AlphaFoldDB" id="A0A7U4E7L0"/>
<feature type="region of interest" description="Disordered" evidence="1">
    <location>
        <begin position="256"/>
        <end position="416"/>
    </location>
</feature>
<protein>
    <submittedName>
        <fullName evidence="2">Uncharacterized protein</fullName>
    </submittedName>
</protein>
<name>A0A7U4E7L0_RUNSL</name>
<dbReference type="EMBL" id="CP002859">
    <property type="protein sequence ID" value="AEI50499.1"/>
    <property type="molecule type" value="Genomic_DNA"/>
</dbReference>
<evidence type="ECO:0000313" key="2">
    <source>
        <dbReference type="EMBL" id="AEI50499.1"/>
    </source>
</evidence>
<dbReference type="KEGG" id="rsi:Runsl_4154"/>
<accession>A0A7U4E7L0</accession>
<feature type="region of interest" description="Disordered" evidence="1">
    <location>
        <begin position="48"/>
        <end position="79"/>
    </location>
</feature>
<evidence type="ECO:0000313" key="3">
    <source>
        <dbReference type="Proteomes" id="UP000000493"/>
    </source>
</evidence>
<sequence>MKTFRSLTLWSAVGLVGLWGCNSKQYTASNDAEYDDLYGNSSSVAVAAKSGSPDEEKRSLRNFNPDYRMGQQQPNTTTEDYDYYDESYLSSRGIQRNIGPDAGYRSGFSDGYQTALNNNWGSYWNNPYRNNLFGWNSFGNSAMMFGLGYGFGSSFGNPYRFGSPFGWNSAFAYGYGDPFFSPYSYYSPFSAWGGFSNFGWGSPFGFGSFYSPYAYGWNSYNFYGGNFFGNNNVWYNGPNNNIQIVDSRRRSGTDYYNRVDRSANSYNRNNDNSPRYTNEGRRQGYDPSARTNSTTADEGYYSRPRGGADRSYNGYSSNSGSRSSSTYSSPSTQSSGYSSGTRGGATRSYGDQGSSTYSNQRSSSYSNNNSSGNSYNSNSGSGRSSYSSPSYSSPSPSYSSPSPSSSSSSGSSRGPR</sequence>
<evidence type="ECO:0000256" key="1">
    <source>
        <dbReference type="SAM" id="MobiDB-lite"/>
    </source>
</evidence>
<keyword evidence="3" id="KW-1185">Reference proteome</keyword>
<feature type="compositionally biased region" description="Low complexity" evidence="1">
    <location>
        <begin position="310"/>
        <end position="416"/>
    </location>
</feature>
<dbReference type="RefSeq" id="WP_013929797.1">
    <property type="nucleotide sequence ID" value="NC_015703.1"/>
</dbReference>
<dbReference type="Proteomes" id="UP000000493">
    <property type="component" value="Chromosome"/>
</dbReference>
<reference evidence="3" key="1">
    <citation type="submission" date="2011-06" db="EMBL/GenBank/DDBJ databases">
        <title>The complete genome of chromosome of Runella slithyformis DSM 19594.</title>
        <authorList>
            <consortium name="US DOE Joint Genome Institute (JGI-PGF)"/>
            <person name="Lucas S."/>
            <person name="Han J."/>
            <person name="Lapidus A."/>
            <person name="Bruce D."/>
            <person name="Goodwin L."/>
            <person name="Pitluck S."/>
            <person name="Peters L."/>
            <person name="Kyrpides N."/>
            <person name="Mavromatis K."/>
            <person name="Ivanova N."/>
            <person name="Ovchinnikova G."/>
            <person name="Zhang X."/>
            <person name="Misra M."/>
            <person name="Detter J.C."/>
            <person name="Tapia R."/>
            <person name="Han C."/>
            <person name="Land M."/>
            <person name="Hauser L."/>
            <person name="Markowitz V."/>
            <person name="Cheng J.-F."/>
            <person name="Hugenholtz P."/>
            <person name="Woyke T."/>
            <person name="Wu D."/>
            <person name="Tindall B."/>
            <person name="Faehrich R."/>
            <person name="Brambilla E."/>
            <person name="Klenk H.-P."/>
            <person name="Eisen J.A."/>
        </authorList>
    </citation>
    <scope>NUCLEOTIDE SEQUENCE [LARGE SCALE GENOMIC DNA]</scope>
    <source>
        <strain evidence="3">ATCC 29530 / DSM 19594 / LMG 11500 / NCIMB 11436 / LSU 4</strain>
    </source>
</reference>
<organism evidence="2 3">
    <name type="scientific">Runella slithyformis (strain ATCC 29530 / DSM 19594 / LMG 11500 / NCIMB 11436 / LSU 4)</name>
    <dbReference type="NCBI Taxonomy" id="761193"/>
    <lineage>
        <taxon>Bacteria</taxon>
        <taxon>Pseudomonadati</taxon>
        <taxon>Bacteroidota</taxon>
        <taxon>Cytophagia</taxon>
        <taxon>Cytophagales</taxon>
        <taxon>Spirosomataceae</taxon>
        <taxon>Runella</taxon>
    </lineage>
</organism>
<gene>
    <name evidence="2" type="ordered locus">Runsl_4154</name>
</gene>
<proteinExistence type="predicted"/>
<reference evidence="2 3" key="2">
    <citation type="journal article" date="2012" name="Stand. Genomic Sci.">
        <title>Complete genome sequence of the aquatic bacterium Runella slithyformis type strain (LSU 4(T)).</title>
        <authorList>
            <person name="Copeland A."/>
            <person name="Zhang X."/>
            <person name="Misra M."/>
            <person name="Lapidus A."/>
            <person name="Nolan M."/>
            <person name="Lucas S."/>
            <person name="Deshpande S."/>
            <person name="Cheng J.F."/>
            <person name="Tapia R."/>
            <person name="Goodwin L.A."/>
            <person name="Pitluck S."/>
            <person name="Liolios K."/>
            <person name="Pagani I."/>
            <person name="Ivanova N."/>
            <person name="Mikhailova N."/>
            <person name="Pati A."/>
            <person name="Chen A."/>
            <person name="Palaniappan K."/>
            <person name="Land M."/>
            <person name="Hauser L."/>
            <person name="Pan C."/>
            <person name="Jeffries C.D."/>
            <person name="Detter J.C."/>
            <person name="Brambilla E.M."/>
            <person name="Rohde M."/>
            <person name="Djao O.D."/>
            <person name="Goker M."/>
            <person name="Sikorski J."/>
            <person name="Tindall B.J."/>
            <person name="Woyke T."/>
            <person name="Bristow J."/>
            <person name="Eisen J.A."/>
            <person name="Markowitz V."/>
            <person name="Hugenholtz P."/>
            <person name="Kyrpides N.C."/>
            <person name="Klenk H.P."/>
            <person name="Mavromatis K."/>
        </authorList>
    </citation>
    <scope>NUCLEOTIDE SEQUENCE [LARGE SCALE GENOMIC DNA]</scope>
    <source>
        <strain evidence="3">ATCC 29530 / DSM 19594 / LMG 11500 / NCIMB 11436 / LSU 4</strain>
    </source>
</reference>
<feature type="compositionally biased region" description="Polar residues" evidence="1">
    <location>
        <begin position="262"/>
        <end position="276"/>
    </location>
</feature>